<feature type="domain" description="DUF6079" evidence="1">
    <location>
        <begin position="21"/>
        <end position="86"/>
    </location>
</feature>
<organism evidence="5 6">
    <name type="scientific">Arcicella rigui</name>
    <dbReference type="NCBI Taxonomy" id="797020"/>
    <lineage>
        <taxon>Bacteria</taxon>
        <taxon>Pseudomonadati</taxon>
        <taxon>Bacteroidota</taxon>
        <taxon>Cytophagia</taxon>
        <taxon>Cytophagales</taxon>
        <taxon>Flectobacillaceae</taxon>
        <taxon>Arcicella</taxon>
    </lineage>
</organism>
<evidence type="ECO:0000259" key="3">
    <source>
        <dbReference type="Pfam" id="PF25792"/>
    </source>
</evidence>
<dbReference type="SUPFAM" id="SSF52540">
    <property type="entry name" value="P-loop containing nucleoside triphosphate hydrolases"/>
    <property type="match status" value="1"/>
</dbReference>
<dbReference type="InterPro" id="IPR058038">
    <property type="entry name" value="BREX_BrxC_wHTH"/>
</dbReference>
<dbReference type="Pfam" id="PF25796">
    <property type="entry name" value="BREX_BrxC_4th"/>
    <property type="match status" value="1"/>
</dbReference>
<gene>
    <name evidence="5" type="primary">brxC</name>
    <name evidence="5" type="ORF">VB248_18510</name>
</gene>
<dbReference type="InterPro" id="IPR027417">
    <property type="entry name" value="P-loop_NTPase"/>
</dbReference>
<dbReference type="Pfam" id="PF25792">
    <property type="entry name" value="BREX_BrxC_helical"/>
    <property type="match status" value="1"/>
</dbReference>
<dbReference type="InterPro" id="IPR058036">
    <property type="entry name" value="BREX_BrxC_4th"/>
</dbReference>
<dbReference type="Proteomes" id="UP001302949">
    <property type="component" value="Unassembled WGS sequence"/>
</dbReference>
<evidence type="ECO:0000313" key="6">
    <source>
        <dbReference type="Proteomes" id="UP001302949"/>
    </source>
</evidence>
<comment type="caution">
    <text evidence="5">The sequence shown here is derived from an EMBL/GenBank/DDBJ whole genome shotgun (WGS) entry which is preliminary data.</text>
</comment>
<dbReference type="InterPro" id="IPR047679">
    <property type="entry name" value="BREX_BrxC"/>
</dbReference>
<feature type="domain" description="Probable ATP-binding protein BrxC winged helix-turn-helix" evidence="2">
    <location>
        <begin position="748"/>
        <end position="846"/>
    </location>
</feature>
<reference evidence="5 6" key="1">
    <citation type="submission" date="2023-12" db="EMBL/GenBank/DDBJ databases">
        <title>Novel species of the genus Arcicella isolated from rivers.</title>
        <authorList>
            <person name="Lu H."/>
        </authorList>
    </citation>
    <scope>NUCLEOTIDE SEQUENCE [LARGE SCALE GENOMIC DNA]</scope>
    <source>
        <strain evidence="5 6">KCTC 23307</strain>
    </source>
</reference>
<evidence type="ECO:0000259" key="1">
    <source>
        <dbReference type="Pfam" id="PF19557"/>
    </source>
</evidence>
<dbReference type="RefSeq" id="WP_323298308.1">
    <property type="nucleotide sequence ID" value="NZ_JAYFUM010000024.1"/>
</dbReference>
<proteinExistence type="predicted"/>
<dbReference type="EMBL" id="JAYFUM010000024">
    <property type="protein sequence ID" value="MEA5141151.1"/>
    <property type="molecule type" value="Genomic_DNA"/>
</dbReference>
<accession>A0ABU5QE72</accession>
<dbReference type="InterPro" id="IPR045725">
    <property type="entry name" value="DUF6079_N"/>
</dbReference>
<protein>
    <submittedName>
        <fullName evidence="5">BREX system P-loop protein BrxC</fullName>
    </submittedName>
</protein>
<dbReference type="InterPro" id="IPR058037">
    <property type="entry name" value="BREX_BrxC_helical"/>
</dbReference>
<evidence type="ECO:0000313" key="5">
    <source>
        <dbReference type="EMBL" id="MEA5141151.1"/>
    </source>
</evidence>
<dbReference type="Pfam" id="PF19557">
    <property type="entry name" value="DUF6079_1st"/>
    <property type="match status" value="1"/>
</dbReference>
<evidence type="ECO:0000259" key="4">
    <source>
        <dbReference type="Pfam" id="PF25796"/>
    </source>
</evidence>
<name>A0ABU5QE72_9BACT</name>
<sequence>MIIKDYFQNDINRTIETVIKADDRENISTEVSEYVITKEIATKIKTFFEAYNNYAGANGVWISGFFGSGKSHLLKILSYVLENKDFNGLKSGDVFAAKIEDDEILKGDIHSATRIPSESILFNIDQQAQITSKADENAILSVFYKVFYDHIGYYGFQPHVAEFEMWLDKQGKYQIFKAKFSGVYQASWEEARMDYFDPLVTEAIAEVLAEINNTDAAKYENILDTLEDGHKQSIENFCQRVLDYIKLKPKGFCLNFFVDEVGQYISDNTKLMLNLQTIAETLATKTNGRSWILVTSQEDMEKVVGDMNKSQQNDFSKIQARFSIKIPLTSANVDEVIEKRLLKKNNLAQQHHINIYQKDHAHFDTLLSFSDVGIQLKGYKNALDFANKIPFVPYQFDLFQQCRRALSTHNAFQGKHASVGERSMLGVFQQVIKKIENQDDSSLVSFDMMFDGIRSELRGEIQSSIVLAERNLNNALAIQVLKTLFLVKYFSNFKTTRRNISVLLINRINIDLKLHEKNIDEALNLLEQQSYVQRNGDIYEFLTDDEKDIEEEIKNTDIDDQAVTDLLKEIFFDEIISDNKLRYLDNKQDYEFTSKIDGIILGREKELEIEIITENFYDYSNESLILAQTMGRAGMKVILPSNPLFIKDIKMYIRTNKYIKQTQSTTNKDTIKRILNEKGTQNAIRKRTLKLMANKDLAASTVMMNGRKLEMSPTTEGKTLVVNAFQDLIKIVYPNLRMLGATFYSEESFKTTLKANQLKVSGIENDTISEAEGEILTAINRRKNQSERTSLNDLKTIFSKKPYGWYQNAIWTMVARLYKRGKIEIRKDANILDDEQVAQALLNSSFYLSTLIETQVEVDAKLVKALKQTHADFFDENNPAHDAKEVANAFRVKLKETLTQVNELLAKKSIFPFLSSLESFKNILDTLSKKEYLFYLSNLKEFSDDLLDAKEDLFDPIKKFINGEQASIYQSIRTMLDSDTSNFEYIEGTELATLRDLLNHPKPYSGNLIREAKTAKDDLSRKVLERINEEKTKAITVIHAKIEDLRLKDEYIALDSAKQNQIIRPLEEEIDKLRKQRFIANIRDAKSRTLEVIFPRQLNEMIRLSTPVVPSDSGVQEPKPHYVRTSAIKVHYAKSELKTAEDVNDYIEALREAYLQQIKETKRITL</sequence>
<keyword evidence="6" id="KW-1185">Reference proteome</keyword>
<dbReference type="Pfam" id="PF25791">
    <property type="entry name" value="WHD_BREX_BrxC"/>
    <property type="match status" value="1"/>
</dbReference>
<evidence type="ECO:0000259" key="2">
    <source>
        <dbReference type="Pfam" id="PF25791"/>
    </source>
</evidence>
<feature type="domain" description="Probable ATP-binding protein BrxC alpha-helical" evidence="3">
    <location>
        <begin position="863"/>
        <end position="978"/>
    </location>
</feature>
<feature type="domain" description="Probable ATP-binding protein BrxC 4th six-stranded beta-sheet" evidence="4">
    <location>
        <begin position="556"/>
        <end position="728"/>
    </location>
</feature>
<dbReference type="NCBIfam" id="NF033441">
    <property type="entry name" value="BREX_BrxC"/>
    <property type="match status" value="1"/>
</dbReference>